<dbReference type="PROSITE" id="PS00806">
    <property type="entry name" value="ALDOLASE_CLASS_II_2"/>
    <property type="match status" value="1"/>
</dbReference>
<gene>
    <name evidence="6" type="primary">fba</name>
    <name evidence="6" type="ORF">EW139_00625</name>
</gene>
<sequence>MTIVSGKQIVQSARDNGYAIGAFNTNNLEWTQAILRVAQDKHAPTIIAASMGAIKYMGGFETVAHLIRDLDQDLNIDVPITIHLDHGDYNAAKAAINAGFTSVMFDGSHLPLAENLAKTREIVALAHEKNISVEAEVGSIGGEEDGIIGDGEIAPIADAIAMIQTNIDFIAAGIGNIHGRYPEHWPGLNLAHLKTLATALDDVTHNHVPFVLHGGSGVPDDQIKTAINMGVAKVNVNTEAQLAFHQALRNFILTDQDLIGKNYDPRKLLAPGVTAIESSLSDRLNVFSGHL</sequence>
<accession>A0ABX5SKK0</accession>
<evidence type="ECO:0000313" key="7">
    <source>
        <dbReference type="Proteomes" id="UP000295756"/>
    </source>
</evidence>
<dbReference type="RefSeq" id="WP_013102784.1">
    <property type="nucleotide sequence ID" value="NZ_CP037939.1"/>
</dbReference>
<dbReference type="InterPro" id="IPR050246">
    <property type="entry name" value="Class_II_FBP_aldolase"/>
</dbReference>
<reference evidence="6 7" key="1">
    <citation type="submission" date="2019-03" db="EMBL/GenBank/DDBJ databases">
        <title>Complete Genome Sequence of Leuconostoc kimchii strain NKJ218 Isolated from Homemade Kimchi.</title>
        <authorList>
            <person name="Jung J.Y."/>
            <person name="Jin H.M."/>
            <person name="Jung J.-W."/>
            <person name="Lee S.-Y."/>
            <person name="Ryu B.-G."/>
            <person name="Han S.-S."/>
            <person name="Kang H.K."/>
            <person name="Choi H.W."/>
            <person name="Chung E.J."/>
            <person name="Choi K.-M."/>
        </authorList>
    </citation>
    <scope>NUCLEOTIDE SEQUENCE [LARGE SCALE GENOMIC DNA]</scope>
    <source>
        <strain evidence="6 7">NKJ218</strain>
    </source>
</reference>
<dbReference type="SUPFAM" id="SSF51569">
    <property type="entry name" value="Aldolase"/>
    <property type="match status" value="1"/>
</dbReference>
<evidence type="ECO:0000256" key="3">
    <source>
        <dbReference type="ARBA" id="ARBA00022723"/>
    </source>
</evidence>
<dbReference type="EMBL" id="CP037939">
    <property type="protein sequence ID" value="QBR46701.1"/>
    <property type="molecule type" value="Genomic_DNA"/>
</dbReference>
<organism evidence="6 7">
    <name type="scientific">Leuconostoc kimchii</name>
    <dbReference type="NCBI Taxonomy" id="136609"/>
    <lineage>
        <taxon>Bacteria</taxon>
        <taxon>Bacillati</taxon>
        <taxon>Bacillota</taxon>
        <taxon>Bacilli</taxon>
        <taxon>Lactobacillales</taxon>
        <taxon>Lactobacillaceae</taxon>
        <taxon>Leuconostoc</taxon>
    </lineage>
</organism>
<dbReference type="InterPro" id="IPR013785">
    <property type="entry name" value="Aldolase_TIM"/>
</dbReference>
<keyword evidence="7" id="KW-1185">Reference proteome</keyword>
<evidence type="ECO:0000256" key="1">
    <source>
        <dbReference type="ARBA" id="ARBA00001947"/>
    </source>
</evidence>
<dbReference type="NCBIfam" id="TIGR01859">
    <property type="entry name" value="fruc_bis_ald"/>
    <property type="match status" value="1"/>
</dbReference>
<dbReference type="GO" id="GO:0004332">
    <property type="term" value="F:fructose-bisphosphate aldolase activity"/>
    <property type="evidence" value="ECO:0007669"/>
    <property type="project" value="UniProtKB-EC"/>
</dbReference>
<evidence type="ECO:0000313" key="6">
    <source>
        <dbReference type="EMBL" id="QBR46701.1"/>
    </source>
</evidence>
<dbReference type="InterPro" id="IPR011289">
    <property type="entry name" value="Fruc_bis_ald_class-2"/>
</dbReference>
<dbReference type="PIRSF" id="PIRSF001359">
    <property type="entry name" value="F_bP_aldolase_II"/>
    <property type="match status" value="1"/>
</dbReference>
<keyword evidence="3" id="KW-0479">Metal-binding</keyword>
<dbReference type="PANTHER" id="PTHR30304:SF0">
    <property type="entry name" value="D-TAGATOSE-1,6-BISPHOSPHATE ALDOLASE SUBUNIT GATY-RELATED"/>
    <property type="match status" value="1"/>
</dbReference>
<keyword evidence="4" id="KW-0862">Zinc</keyword>
<dbReference type="CDD" id="cd00947">
    <property type="entry name" value="TBP_aldolase_IIB"/>
    <property type="match status" value="1"/>
</dbReference>
<name>A0ABX5SKK0_9LACO</name>
<evidence type="ECO:0000256" key="4">
    <source>
        <dbReference type="ARBA" id="ARBA00022833"/>
    </source>
</evidence>
<keyword evidence="5 6" id="KW-0456">Lyase</keyword>
<proteinExistence type="predicted"/>
<evidence type="ECO:0000256" key="5">
    <source>
        <dbReference type="ARBA" id="ARBA00023239"/>
    </source>
</evidence>
<evidence type="ECO:0000256" key="2">
    <source>
        <dbReference type="ARBA" id="ARBA00004921"/>
    </source>
</evidence>
<comment type="pathway">
    <text evidence="2">Carbohydrate degradation.</text>
</comment>
<dbReference type="NCBIfam" id="TIGR00167">
    <property type="entry name" value="cbbA"/>
    <property type="match status" value="1"/>
</dbReference>
<comment type="cofactor">
    <cofactor evidence="1">
        <name>Zn(2+)</name>
        <dbReference type="ChEBI" id="CHEBI:29105"/>
    </cofactor>
</comment>
<dbReference type="Pfam" id="PF01116">
    <property type="entry name" value="F_bP_aldolase"/>
    <property type="match status" value="1"/>
</dbReference>
<dbReference type="Proteomes" id="UP000295756">
    <property type="component" value="Chromosome"/>
</dbReference>
<dbReference type="EC" id="4.1.2.13" evidence="6"/>
<dbReference type="PANTHER" id="PTHR30304">
    <property type="entry name" value="D-TAGATOSE-1,6-BISPHOSPHATE ALDOLASE"/>
    <property type="match status" value="1"/>
</dbReference>
<dbReference type="Gene3D" id="3.20.20.70">
    <property type="entry name" value="Aldolase class I"/>
    <property type="match status" value="1"/>
</dbReference>
<protein>
    <submittedName>
        <fullName evidence="6">Class II fructose-1,6-bisphosphate aldolase</fullName>
        <ecNumber evidence="6">4.1.2.13</ecNumber>
    </submittedName>
</protein>
<dbReference type="InterPro" id="IPR000771">
    <property type="entry name" value="FBA_II"/>
</dbReference>